<organism evidence="1 2">
    <name type="scientific">Comamonas serinivorans</name>
    <dbReference type="NCBI Taxonomy" id="1082851"/>
    <lineage>
        <taxon>Bacteria</taxon>
        <taxon>Pseudomonadati</taxon>
        <taxon>Pseudomonadota</taxon>
        <taxon>Betaproteobacteria</taxon>
        <taxon>Burkholderiales</taxon>
        <taxon>Comamonadaceae</taxon>
        <taxon>Comamonas</taxon>
    </lineage>
</organism>
<reference evidence="1 2" key="1">
    <citation type="submission" date="2017-05" db="EMBL/GenBank/DDBJ databases">
        <authorList>
            <person name="Song R."/>
            <person name="Chenine A.L."/>
            <person name="Ruprecht R.M."/>
        </authorList>
    </citation>
    <scope>NUCLEOTIDE SEQUENCE [LARGE SCALE GENOMIC DNA]</scope>
    <source>
        <strain evidence="1 2">DSM 26136</strain>
    </source>
</reference>
<sequence length="112" mass="12204">MTANACECFKPNGTTQWTDRTDIGATADHWDMTHMRCAKCGTHWVRAFTEHEAFSRSGRFYRAPVTDAELSEITADAALARIEAAPLRIAGGSRFDGVEHVSSGPAQLMTAS</sequence>
<proteinExistence type="predicted"/>
<protein>
    <submittedName>
        <fullName evidence="1">Uncharacterized protein</fullName>
    </submittedName>
</protein>
<keyword evidence="2" id="KW-1185">Reference proteome</keyword>
<dbReference type="AlphaFoldDB" id="A0A1Y0EJV5"/>
<dbReference type="EMBL" id="CP021455">
    <property type="protein sequence ID" value="ARU03915.1"/>
    <property type="molecule type" value="Genomic_DNA"/>
</dbReference>
<evidence type="ECO:0000313" key="2">
    <source>
        <dbReference type="Proteomes" id="UP000196138"/>
    </source>
</evidence>
<dbReference type="RefSeq" id="WP_087277455.1">
    <property type="nucleotide sequence ID" value="NZ_CP021455.1"/>
</dbReference>
<gene>
    <name evidence="1" type="ORF">CCO03_03770</name>
</gene>
<evidence type="ECO:0000313" key="1">
    <source>
        <dbReference type="EMBL" id="ARU03915.1"/>
    </source>
</evidence>
<dbReference type="KEGG" id="cser:CCO03_03770"/>
<accession>A0A1Y0EJV5</accession>
<dbReference type="OrthoDB" id="1264820at2"/>
<dbReference type="Proteomes" id="UP000196138">
    <property type="component" value="Chromosome"/>
</dbReference>
<name>A0A1Y0EJV5_9BURK</name>